<keyword evidence="4" id="KW-1185">Reference proteome</keyword>
<dbReference type="InterPro" id="IPR052895">
    <property type="entry name" value="HetReg/Transcr_Mod"/>
</dbReference>
<sequence>MPGSNPNFPYPPLADGVGAIRILTIHPADFSEALVCTLGSHTFSEHRHYAALSYTWDDAYRDNSALPTSKSMIAVPPELRSSVTWDGRSQGSQGPQAADSSTLSELESNKPDPITINAHPFLVHHNLHLCMLHLRSPTHPLKLWIDAVCINQDDTDECNKQVAIMSFIYSRADKVIAWLGAKPFPNQQNPFHCMSMDWKAGESSQLGAALAGDAKMRYTTILDKHTLSRLADSSYWTRLWIVQEACLAYDLEFVYGSNVWSFDRIRMLDPLEGIPHYDTDEKMRYGPMLRLIEARLARHTDVTRLENLIERFRGQACSDLKDRVYGLIGLANDARPFSDDGYQTFKKGRIKINRLRSFYDIWEDVVNHVYSLPRPIPRAWTLPGPAGTHADKLLRTLDREEREISIVRTSAIVQEALGQQVKCPSQSIESQGYNSSMRGTIRVIGYAAGKIVQMGPDYESLVRSPEANHEWVESWDEYYREERELQELRAMNEEYMFRILRFDKEDLSRIRHIRSLETTGWLMTSPALGSCDDQTGRWSELQSFPTQTSGILPNQHIQQQEPDPGISGVRICLGSNYVVALVPAEAEVGDVIVRFWNCRVAIVMRPFPLHTDRRFGLLLVGRADVARTDEQQANGRSDPYAERSLSFNARACPGRGAVDVEMDLPTLQIITTSLGNENR</sequence>
<dbReference type="EMBL" id="JAULSV010000004">
    <property type="protein sequence ID" value="KAK0646879.1"/>
    <property type="molecule type" value="Genomic_DNA"/>
</dbReference>
<feature type="compositionally biased region" description="Polar residues" evidence="1">
    <location>
        <begin position="82"/>
        <end position="106"/>
    </location>
</feature>
<feature type="domain" description="Heterokaryon incompatibility" evidence="2">
    <location>
        <begin position="49"/>
        <end position="244"/>
    </location>
</feature>
<dbReference type="Pfam" id="PF06985">
    <property type="entry name" value="HET"/>
    <property type="match status" value="1"/>
</dbReference>
<accession>A0AA40CRV9</accession>
<protein>
    <submittedName>
        <fullName evidence="3">Heterokaryon incompatibility protein-domain-containing protein</fullName>
    </submittedName>
</protein>
<dbReference type="AlphaFoldDB" id="A0AA40CRV9"/>
<feature type="region of interest" description="Disordered" evidence="1">
    <location>
        <begin position="82"/>
        <end position="109"/>
    </location>
</feature>
<evidence type="ECO:0000256" key="1">
    <source>
        <dbReference type="SAM" id="MobiDB-lite"/>
    </source>
</evidence>
<evidence type="ECO:0000259" key="2">
    <source>
        <dbReference type="Pfam" id="PF06985"/>
    </source>
</evidence>
<dbReference type="PANTHER" id="PTHR24148:SF64">
    <property type="entry name" value="HETEROKARYON INCOMPATIBILITY DOMAIN-CONTAINING PROTEIN"/>
    <property type="match status" value="1"/>
</dbReference>
<evidence type="ECO:0000313" key="3">
    <source>
        <dbReference type="EMBL" id="KAK0646879.1"/>
    </source>
</evidence>
<comment type="caution">
    <text evidence="3">The sequence shown here is derived from an EMBL/GenBank/DDBJ whole genome shotgun (WGS) entry which is preliminary data.</text>
</comment>
<dbReference type="PANTHER" id="PTHR24148">
    <property type="entry name" value="ANKYRIN REPEAT DOMAIN-CONTAINING PROTEIN 39 HOMOLOG-RELATED"/>
    <property type="match status" value="1"/>
</dbReference>
<dbReference type="Proteomes" id="UP001174936">
    <property type="component" value="Unassembled WGS sequence"/>
</dbReference>
<proteinExistence type="predicted"/>
<gene>
    <name evidence="3" type="ORF">B0T16DRAFT_353674</name>
</gene>
<name>A0AA40CRV9_9PEZI</name>
<evidence type="ECO:0000313" key="4">
    <source>
        <dbReference type="Proteomes" id="UP001174936"/>
    </source>
</evidence>
<organism evidence="3 4">
    <name type="scientific">Cercophora newfieldiana</name>
    <dbReference type="NCBI Taxonomy" id="92897"/>
    <lineage>
        <taxon>Eukaryota</taxon>
        <taxon>Fungi</taxon>
        <taxon>Dikarya</taxon>
        <taxon>Ascomycota</taxon>
        <taxon>Pezizomycotina</taxon>
        <taxon>Sordariomycetes</taxon>
        <taxon>Sordariomycetidae</taxon>
        <taxon>Sordariales</taxon>
        <taxon>Lasiosphaeriaceae</taxon>
        <taxon>Cercophora</taxon>
    </lineage>
</organism>
<dbReference type="InterPro" id="IPR010730">
    <property type="entry name" value="HET"/>
</dbReference>
<reference evidence="3" key="1">
    <citation type="submission" date="2023-06" db="EMBL/GenBank/DDBJ databases">
        <title>Genome-scale phylogeny and comparative genomics of the fungal order Sordariales.</title>
        <authorList>
            <consortium name="Lawrence Berkeley National Laboratory"/>
            <person name="Hensen N."/>
            <person name="Bonometti L."/>
            <person name="Westerberg I."/>
            <person name="Brannstrom I.O."/>
            <person name="Guillou S."/>
            <person name="Cros-Aarteil S."/>
            <person name="Calhoun S."/>
            <person name="Haridas S."/>
            <person name="Kuo A."/>
            <person name="Mondo S."/>
            <person name="Pangilinan J."/>
            <person name="Riley R."/>
            <person name="Labutti K."/>
            <person name="Andreopoulos B."/>
            <person name="Lipzen A."/>
            <person name="Chen C."/>
            <person name="Yanf M."/>
            <person name="Daum C."/>
            <person name="Ng V."/>
            <person name="Clum A."/>
            <person name="Steindorff A."/>
            <person name="Ohm R."/>
            <person name="Martin F."/>
            <person name="Silar P."/>
            <person name="Natvig D."/>
            <person name="Lalanne C."/>
            <person name="Gautier V."/>
            <person name="Ament-Velasquez S.L."/>
            <person name="Kruys A."/>
            <person name="Hutchinson M.I."/>
            <person name="Powell A.J."/>
            <person name="Barry K."/>
            <person name="Miller A.N."/>
            <person name="Grigoriev I.V."/>
            <person name="Debuchy R."/>
            <person name="Gladieux P."/>
            <person name="Thoren M.H."/>
            <person name="Johannesson H."/>
        </authorList>
    </citation>
    <scope>NUCLEOTIDE SEQUENCE</scope>
    <source>
        <strain evidence="3">SMH2532-1</strain>
    </source>
</reference>